<dbReference type="AlphaFoldDB" id="A0A8K1C8E4"/>
<dbReference type="GO" id="GO:0004364">
    <property type="term" value="F:glutathione transferase activity"/>
    <property type="evidence" value="ECO:0007669"/>
    <property type="project" value="InterPro"/>
</dbReference>
<name>A0A8K1C8E4_PYTOL</name>
<evidence type="ECO:0000313" key="5">
    <source>
        <dbReference type="Proteomes" id="UP000794436"/>
    </source>
</evidence>
<dbReference type="PANTHER" id="PTHR32419">
    <property type="entry name" value="GLUTATHIONYL-HYDROQUINONE REDUCTASE"/>
    <property type="match status" value="1"/>
</dbReference>
<evidence type="ECO:0000259" key="3">
    <source>
        <dbReference type="PROSITE" id="PS50405"/>
    </source>
</evidence>
<evidence type="ECO:0000256" key="2">
    <source>
        <dbReference type="PIRSR" id="PIRSR015753-2"/>
    </source>
</evidence>
<dbReference type="Gene3D" id="1.20.1050.10">
    <property type="match status" value="1"/>
</dbReference>
<dbReference type="InterPro" id="IPR004045">
    <property type="entry name" value="Glutathione_S-Trfase_N"/>
</dbReference>
<dbReference type="PANTHER" id="PTHR32419:SF6">
    <property type="entry name" value="GLUTATHIONE S-TRANSFERASE OMEGA-LIKE 1-RELATED"/>
    <property type="match status" value="1"/>
</dbReference>
<proteinExistence type="predicted"/>
<dbReference type="PIRSF" id="PIRSF015753">
    <property type="entry name" value="GST"/>
    <property type="match status" value="1"/>
</dbReference>
<comment type="caution">
    <text evidence="4">The sequence shown here is derived from an EMBL/GenBank/DDBJ whole genome shotgun (WGS) entry which is preliminary data.</text>
</comment>
<gene>
    <name evidence="4" type="ORF">Poli38472_011691</name>
</gene>
<evidence type="ECO:0000313" key="4">
    <source>
        <dbReference type="EMBL" id="TMW58103.1"/>
    </source>
</evidence>
<feature type="binding site" evidence="2">
    <location>
        <position position="74"/>
    </location>
    <ligand>
        <name>glutathione</name>
        <dbReference type="ChEBI" id="CHEBI:57925"/>
    </ligand>
</feature>
<reference evidence="4" key="1">
    <citation type="submission" date="2019-03" db="EMBL/GenBank/DDBJ databases">
        <title>Long read genome sequence of the mycoparasitic Pythium oligandrum ATCC 38472 isolated from sugarbeet rhizosphere.</title>
        <authorList>
            <person name="Gaulin E."/>
        </authorList>
    </citation>
    <scope>NUCLEOTIDE SEQUENCE</scope>
    <source>
        <strain evidence="4">ATCC 38472_TT</strain>
    </source>
</reference>
<feature type="active site" description="Nucleophile" evidence="1">
    <location>
        <position position="31"/>
    </location>
</feature>
<dbReference type="Pfam" id="PF13409">
    <property type="entry name" value="GST_N_2"/>
    <property type="match status" value="1"/>
</dbReference>
<dbReference type="Proteomes" id="UP000794436">
    <property type="component" value="Unassembled WGS sequence"/>
</dbReference>
<dbReference type="InterPro" id="IPR036282">
    <property type="entry name" value="Glutathione-S-Trfase_C_sf"/>
</dbReference>
<dbReference type="GO" id="GO:0005737">
    <property type="term" value="C:cytoplasm"/>
    <property type="evidence" value="ECO:0007669"/>
    <property type="project" value="TreeGrafter"/>
</dbReference>
<dbReference type="PROSITE" id="PS50405">
    <property type="entry name" value="GST_CTER"/>
    <property type="match status" value="1"/>
</dbReference>
<protein>
    <recommendedName>
        <fullName evidence="3">GST C-terminal domain-containing protein</fullName>
    </recommendedName>
</protein>
<feature type="domain" description="GST C-terminal" evidence="3">
    <location>
        <begin position="151"/>
        <end position="274"/>
    </location>
</feature>
<accession>A0A8K1C8E4</accession>
<dbReference type="EMBL" id="SPLM01000112">
    <property type="protein sequence ID" value="TMW58103.1"/>
    <property type="molecule type" value="Genomic_DNA"/>
</dbReference>
<dbReference type="SUPFAM" id="SSF52833">
    <property type="entry name" value="Thioredoxin-like"/>
    <property type="match status" value="1"/>
</dbReference>
<dbReference type="Gene3D" id="3.40.30.10">
    <property type="entry name" value="Glutaredoxin"/>
    <property type="match status" value="1"/>
</dbReference>
<keyword evidence="5" id="KW-1185">Reference proteome</keyword>
<dbReference type="Pfam" id="PF13410">
    <property type="entry name" value="GST_C_2"/>
    <property type="match status" value="1"/>
</dbReference>
<dbReference type="OrthoDB" id="2309723at2759"/>
<dbReference type="SUPFAM" id="SSF47616">
    <property type="entry name" value="GST C-terminal domain-like"/>
    <property type="match status" value="1"/>
</dbReference>
<evidence type="ECO:0000256" key="1">
    <source>
        <dbReference type="PIRSR" id="PIRSR015753-1"/>
    </source>
</evidence>
<feature type="binding site" evidence="2">
    <location>
        <begin position="127"/>
        <end position="128"/>
    </location>
    <ligand>
        <name>glutathione</name>
        <dbReference type="ChEBI" id="CHEBI:57925"/>
    </ligand>
</feature>
<dbReference type="InterPro" id="IPR010987">
    <property type="entry name" value="Glutathione-S-Trfase_C-like"/>
</dbReference>
<sequence>MVSLQNFIENKPDAQFTPEKGRYHLFISLPCPYASRAYMALKLKGLEDFVGLTITHPVMQRTRPDDENDQHKGWKFDVDGEFEGTAPDPIHGVKFIRDLYERVTKDKVAYSVPLLWDKKTDTIVSTESADMVRMFNEAFEDINPSTIDLYSAELREKIDETNAWLSDSVLSGPFKVGFAPNEEAREAALKDLYAGLDRVEDILSKQRYIVGNTFTESDIRLFVVLLRFDILSLPIFKLPKRVEEYPNILNYLRDIYQIQGIKETVDFEHIKTGGSSAPYNKDRIQLELPAVDFSAAHDRDRFE</sequence>
<dbReference type="InterPro" id="IPR036249">
    <property type="entry name" value="Thioredoxin-like_sf"/>
</dbReference>
<dbReference type="InterPro" id="IPR016639">
    <property type="entry name" value="GST_Omega/GSH"/>
</dbReference>
<organism evidence="4 5">
    <name type="scientific">Pythium oligandrum</name>
    <name type="common">Mycoparasitic fungus</name>
    <dbReference type="NCBI Taxonomy" id="41045"/>
    <lineage>
        <taxon>Eukaryota</taxon>
        <taxon>Sar</taxon>
        <taxon>Stramenopiles</taxon>
        <taxon>Oomycota</taxon>
        <taxon>Peronosporomycetes</taxon>
        <taxon>Pythiales</taxon>
        <taxon>Pythiaceae</taxon>
        <taxon>Pythium</taxon>
    </lineage>
</organism>